<evidence type="ECO:0000256" key="7">
    <source>
        <dbReference type="ARBA" id="ARBA00023136"/>
    </source>
</evidence>
<accession>A0A8J2UI34</accession>
<evidence type="ECO:0000256" key="5">
    <source>
        <dbReference type="ARBA" id="ARBA00022692"/>
    </source>
</evidence>
<evidence type="ECO:0000259" key="9">
    <source>
        <dbReference type="PROSITE" id="PS51012"/>
    </source>
</evidence>
<dbReference type="PANTHER" id="PTHR30294:SF29">
    <property type="entry name" value="MULTIDRUG ABC TRANSPORTER PERMEASE YBHS-RELATED"/>
    <property type="match status" value="1"/>
</dbReference>
<feature type="domain" description="ABC transmembrane type-2" evidence="9">
    <location>
        <begin position="132"/>
        <end position="366"/>
    </location>
</feature>
<evidence type="ECO:0000256" key="6">
    <source>
        <dbReference type="ARBA" id="ARBA00022989"/>
    </source>
</evidence>
<evidence type="ECO:0000313" key="11">
    <source>
        <dbReference type="Proteomes" id="UP000607559"/>
    </source>
</evidence>
<dbReference type="PROSITE" id="PS51012">
    <property type="entry name" value="ABC_TM2"/>
    <property type="match status" value="1"/>
</dbReference>
<dbReference type="InterPro" id="IPR047817">
    <property type="entry name" value="ABC2_TM_bact-type"/>
</dbReference>
<dbReference type="InterPro" id="IPR051449">
    <property type="entry name" value="ABC-2_transporter_component"/>
</dbReference>
<dbReference type="Pfam" id="PF12698">
    <property type="entry name" value="ABC2_membrane_3"/>
    <property type="match status" value="1"/>
</dbReference>
<keyword evidence="3" id="KW-0813">Transport</keyword>
<keyword evidence="4" id="KW-1003">Cell membrane</keyword>
<gene>
    <name evidence="10" type="ORF">GCM10011511_51340</name>
</gene>
<evidence type="ECO:0000256" key="8">
    <source>
        <dbReference type="SAM" id="Phobius"/>
    </source>
</evidence>
<evidence type="ECO:0000256" key="2">
    <source>
        <dbReference type="ARBA" id="ARBA00007783"/>
    </source>
</evidence>
<organism evidence="10 11">
    <name type="scientific">Puia dinghuensis</name>
    <dbReference type="NCBI Taxonomy" id="1792502"/>
    <lineage>
        <taxon>Bacteria</taxon>
        <taxon>Pseudomonadati</taxon>
        <taxon>Bacteroidota</taxon>
        <taxon>Chitinophagia</taxon>
        <taxon>Chitinophagales</taxon>
        <taxon>Chitinophagaceae</taxon>
        <taxon>Puia</taxon>
    </lineage>
</organism>
<proteinExistence type="inferred from homology"/>
<evidence type="ECO:0000313" key="10">
    <source>
        <dbReference type="EMBL" id="GGB21289.1"/>
    </source>
</evidence>
<dbReference type="EMBL" id="BMJC01000006">
    <property type="protein sequence ID" value="GGB21289.1"/>
    <property type="molecule type" value="Genomic_DNA"/>
</dbReference>
<dbReference type="GO" id="GO:0005886">
    <property type="term" value="C:plasma membrane"/>
    <property type="evidence" value="ECO:0007669"/>
    <property type="project" value="UniProtKB-SubCell"/>
</dbReference>
<feature type="transmembrane region" description="Helical" evidence="8">
    <location>
        <begin position="341"/>
        <end position="360"/>
    </location>
</feature>
<dbReference type="AlphaFoldDB" id="A0A8J2UI34"/>
<evidence type="ECO:0000256" key="4">
    <source>
        <dbReference type="ARBA" id="ARBA00022475"/>
    </source>
</evidence>
<keyword evidence="6 8" id="KW-1133">Transmembrane helix</keyword>
<dbReference type="Proteomes" id="UP000607559">
    <property type="component" value="Unassembled WGS sequence"/>
</dbReference>
<dbReference type="RefSeq" id="WP_188937218.1">
    <property type="nucleotide sequence ID" value="NZ_BMJC01000006.1"/>
</dbReference>
<feature type="transmembrane region" description="Helical" evidence="8">
    <location>
        <begin position="285"/>
        <end position="305"/>
    </location>
</feature>
<keyword evidence="7 8" id="KW-0472">Membrane</keyword>
<feature type="transmembrane region" description="Helical" evidence="8">
    <location>
        <begin position="216"/>
        <end position="240"/>
    </location>
</feature>
<feature type="transmembrane region" description="Helical" evidence="8">
    <location>
        <begin position="21"/>
        <end position="40"/>
    </location>
</feature>
<protein>
    <submittedName>
        <fullName evidence="10">Transport permease protein</fullName>
    </submittedName>
</protein>
<keyword evidence="11" id="KW-1185">Reference proteome</keyword>
<evidence type="ECO:0000256" key="3">
    <source>
        <dbReference type="ARBA" id="ARBA00022448"/>
    </source>
</evidence>
<comment type="subcellular location">
    <subcellularLocation>
        <location evidence="1">Cell membrane</location>
        <topology evidence="1">Multi-pass membrane protein</topology>
    </subcellularLocation>
</comment>
<dbReference type="InterPro" id="IPR013525">
    <property type="entry name" value="ABC2_TM"/>
</dbReference>
<comment type="similarity">
    <text evidence="2">Belongs to the ABC-2 integral membrane protein family.</text>
</comment>
<reference evidence="10" key="2">
    <citation type="submission" date="2020-09" db="EMBL/GenBank/DDBJ databases">
        <authorList>
            <person name="Sun Q."/>
            <person name="Zhou Y."/>
        </authorList>
    </citation>
    <scope>NUCLEOTIDE SEQUENCE</scope>
    <source>
        <strain evidence="10">CGMCC 1.15448</strain>
    </source>
</reference>
<name>A0A8J2UI34_9BACT</name>
<reference evidence="10" key="1">
    <citation type="journal article" date="2014" name="Int. J. Syst. Evol. Microbiol.">
        <title>Complete genome sequence of Corynebacterium casei LMG S-19264T (=DSM 44701T), isolated from a smear-ripened cheese.</title>
        <authorList>
            <consortium name="US DOE Joint Genome Institute (JGI-PGF)"/>
            <person name="Walter F."/>
            <person name="Albersmeier A."/>
            <person name="Kalinowski J."/>
            <person name="Ruckert C."/>
        </authorList>
    </citation>
    <scope>NUCLEOTIDE SEQUENCE</scope>
    <source>
        <strain evidence="10">CGMCC 1.15448</strain>
    </source>
</reference>
<evidence type="ECO:0000256" key="1">
    <source>
        <dbReference type="ARBA" id="ARBA00004651"/>
    </source>
</evidence>
<dbReference type="PANTHER" id="PTHR30294">
    <property type="entry name" value="MEMBRANE COMPONENT OF ABC TRANSPORTER YHHJ-RELATED"/>
    <property type="match status" value="1"/>
</dbReference>
<feature type="transmembrane region" description="Helical" evidence="8">
    <location>
        <begin position="252"/>
        <end position="273"/>
    </location>
</feature>
<sequence length="368" mass="40827">MRQLITFIRKEFLHVFRDRKTLLMLFGLPIAQIVLFGFALSNEIKNSHIAVVDYSKDAVTTKLISKISGSPYFNIQRSLAGAEELNAAFKKGNIKMAVIFPAGFGDDLIHTGKATMQVIADASDPNQATTITNYLTNIVNDFNSDLAQDASQPMQIEPEVQMMYNPELRGAPNFVPGVMALVLMLVCTMMTSVAIVREKELGTMEILLVSPFKPIYIIISKLAPNLLISVVNLIIILVLSDIFLDLPVKGSLLLLVTGTVLFIMTSLSIGLLLSISAKTQQAAMMGSLMGMMLPTMLLTGFLFPIENMPVALQVLSNLVPSRWYFIIIKRVMLKGLGFESVWREMLILTGMCVLLFTISLRQFKIRLQ</sequence>
<keyword evidence="5 8" id="KW-0812">Transmembrane</keyword>
<comment type="caution">
    <text evidence="10">The sequence shown here is derived from an EMBL/GenBank/DDBJ whole genome shotgun (WGS) entry which is preliminary data.</text>
</comment>
<dbReference type="GO" id="GO:0140359">
    <property type="term" value="F:ABC-type transporter activity"/>
    <property type="evidence" value="ECO:0007669"/>
    <property type="project" value="InterPro"/>
</dbReference>
<dbReference type="Gene3D" id="3.40.1710.10">
    <property type="entry name" value="abc type-2 transporter like domain"/>
    <property type="match status" value="1"/>
</dbReference>
<feature type="transmembrane region" description="Helical" evidence="8">
    <location>
        <begin position="174"/>
        <end position="196"/>
    </location>
</feature>